<dbReference type="EMBL" id="CADEAL010001010">
    <property type="protein sequence ID" value="CAB1427977.1"/>
    <property type="molecule type" value="Genomic_DNA"/>
</dbReference>
<dbReference type="AlphaFoldDB" id="A0A9N7UCH1"/>
<reference evidence="1" key="1">
    <citation type="submission" date="2020-03" db="EMBL/GenBank/DDBJ databases">
        <authorList>
            <person name="Weist P."/>
        </authorList>
    </citation>
    <scope>NUCLEOTIDE SEQUENCE</scope>
</reference>
<organism evidence="1 2">
    <name type="scientific">Pleuronectes platessa</name>
    <name type="common">European plaice</name>
    <dbReference type="NCBI Taxonomy" id="8262"/>
    <lineage>
        <taxon>Eukaryota</taxon>
        <taxon>Metazoa</taxon>
        <taxon>Chordata</taxon>
        <taxon>Craniata</taxon>
        <taxon>Vertebrata</taxon>
        <taxon>Euteleostomi</taxon>
        <taxon>Actinopterygii</taxon>
        <taxon>Neopterygii</taxon>
        <taxon>Teleostei</taxon>
        <taxon>Neoteleostei</taxon>
        <taxon>Acanthomorphata</taxon>
        <taxon>Carangaria</taxon>
        <taxon>Pleuronectiformes</taxon>
        <taxon>Pleuronectoidei</taxon>
        <taxon>Pleuronectidae</taxon>
        <taxon>Pleuronectes</taxon>
    </lineage>
</organism>
<name>A0A9N7UCH1_PLEPL</name>
<evidence type="ECO:0000313" key="2">
    <source>
        <dbReference type="Proteomes" id="UP001153269"/>
    </source>
</evidence>
<sequence length="125" mass="13499">MRRLSSSFLFLSPSPVVNRRLLSLTGPSQYPAVIRSRACCDDFVPCHRSLQAASATPPTKLVAGWRVLKAAISVLTNKPNSKNGGKKSNYEGASMLHIVPSEARVLCLRAGAPRPPAAPPQRSHR</sequence>
<evidence type="ECO:0000313" key="1">
    <source>
        <dbReference type="EMBL" id="CAB1427977.1"/>
    </source>
</evidence>
<dbReference type="Proteomes" id="UP001153269">
    <property type="component" value="Unassembled WGS sequence"/>
</dbReference>
<gene>
    <name evidence="1" type="ORF">PLEPLA_LOCUS15931</name>
</gene>
<comment type="caution">
    <text evidence="1">The sequence shown here is derived from an EMBL/GenBank/DDBJ whole genome shotgun (WGS) entry which is preliminary data.</text>
</comment>
<keyword evidence="2" id="KW-1185">Reference proteome</keyword>
<protein>
    <submittedName>
        <fullName evidence="1">Uncharacterized protein</fullName>
    </submittedName>
</protein>
<accession>A0A9N7UCH1</accession>
<proteinExistence type="predicted"/>